<organism evidence="1 2">
    <name type="scientific">Cryptolaemus montrouzieri</name>
    <dbReference type="NCBI Taxonomy" id="559131"/>
    <lineage>
        <taxon>Eukaryota</taxon>
        <taxon>Metazoa</taxon>
        <taxon>Ecdysozoa</taxon>
        <taxon>Arthropoda</taxon>
        <taxon>Hexapoda</taxon>
        <taxon>Insecta</taxon>
        <taxon>Pterygota</taxon>
        <taxon>Neoptera</taxon>
        <taxon>Endopterygota</taxon>
        <taxon>Coleoptera</taxon>
        <taxon>Polyphaga</taxon>
        <taxon>Cucujiformia</taxon>
        <taxon>Coccinelloidea</taxon>
        <taxon>Coccinellidae</taxon>
        <taxon>Scymninae</taxon>
        <taxon>Scymnini</taxon>
        <taxon>Cryptolaemus</taxon>
    </lineage>
</organism>
<sequence>MEPVGTFQELCKSLRYIVKLESEGKAFQFSYSRDLVQKLEICKDKLKEVETFFNDPPSFSGYRKIRSKLAHLINRVGLKKPEEDKQEQLDLKSEALTKTSALLTRLDTDKTYFSVSTRSHYRPKF</sequence>
<comment type="caution">
    <text evidence="1">The sequence shown here is derived from an EMBL/GenBank/DDBJ whole genome shotgun (WGS) entry which is preliminary data.</text>
</comment>
<dbReference type="Proteomes" id="UP001516400">
    <property type="component" value="Unassembled WGS sequence"/>
</dbReference>
<accession>A0ABD2N3S0</accession>
<evidence type="ECO:0000313" key="1">
    <source>
        <dbReference type="EMBL" id="KAL3273295.1"/>
    </source>
</evidence>
<protein>
    <submittedName>
        <fullName evidence="1">Uncharacterized protein</fullName>
    </submittedName>
</protein>
<dbReference type="AlphaFoldDB" id="A0ABD2N3S0"/>
<dbReference type="EMBL" id="JABFTP020000062">
    <property type="protein sequence ID" value="KAL3273295.1"/>
    <property type="molecule type" value="Genomic_DNA"/>
</dbReference>
<evidence type="ECO:0000313" key="2">
    <source>
        <dbReference type="Proteomes" id="UP001516400"/>
    </source>
</evidence>
<keyword evidence="2" id="KW-1185">Reference proteome</keyword>
<name>A0ABD2N3S0_9CUCU</name>
<reference evidence="1 2" key="1">
    <citation type="journal article" date="2021" name="BMC Biol.">
        <title>Horizontally acquired antibacterial genes associated with adaptive radiation of ladybird beetles.</title>
        <authorList>
            <person name="Li H.S."/>
            <person name="Tang X.F."/>
            <person name="Huang Y.H."/>
            <person name="Xu Z.Y."/>
            <person name="Chen M.L."/>
            <person name="Du X.Y."/>
            <person name="Qiu B.Y."/>
            <person name="Chen P.T."/>
            <person name="Zhang W."/>
            <person name="Slipinski A."/>
            <person name="Escalona H.E."/>
            <person name="Waterhouse R.M."/>
            <person name="Zwick A."/>
            <person name="Pang H."/>
        </authorList>
    </citation>
    <scope>NUCLEOTIDE SEQUENCE [LARGE SCALE GENOMIC DNA]</scope>
    <source>
        <strain evidence="1">SYSU2018</strain>
    </source>
</reference>
<gene>
    <name evidence="1" type="ORF">HHI36_014748</name>
</gene>
<proteinExistence type="predicted"/>